<proteinExistence type="predicted"/>
<accession>A0A6H5ISZ4</accession>
<keyword evidence="6" id="KW-1185">Reference proteome</keyword>
<dbReference type="SUPFAM" id="SSF48403">
    <property type="entry name" value="Ankyrin repeat"/>
    <property type="match status" value="1"/>
</dbReference>
<name>A0A6H5ISZ4_9HYME</name>
<feature type="repeat" description="ANK" evidence="3">
    <location>
        <begin position="270"/>
        <end position="302"/>
    </location>
</feature>
<keyword evidence="1" id="KW-0677">Repeat</keyword>
<feature type="compositionally biased region" description="Polar residues" evidence="4">
    <location>
        <begin position="19"/>
        <end position="31"/>
    </location>
</feature>
<dbReference type="SMART" id="SM00248">
    <property type="entry name" value="ANK"/>
    <property type="match status" value="5"/>
</dbReference>
<evidence type="ECO:0000313" key="6">
    <source>
        <dbReference type="Proteomes" id="UP000479190"/>
    </source>
</evidence>
<dbReference type="Pfam" id="PF12796">
    <property type="entry name" value="Ank_2"/>
    <property type="match status" value="2"/>
</dbReference>
<gene>
    <name evidence="5" type="ORF">TBRA_LOCUS10528</name>
</gene>
<dbReference type="InterPro" id="IPR002110">
    <property type="entry name" value="Ankyrin_rpt"/>
</dbReference>
<feature type="region of interest" description="Disordered" evidence="4">
    <location>
        <begin position="1"/>
        <end position="31"/>
    </location>
</feature>
<dbReference type="Proteomes" id="UP000479190">
    <property type="component" value="Unassembled WGS sequence"/>
</dbReference>
<sequence length="578" mass="66078">MASGDESNVSYHGEGQVECQDSSDSESASHFTKASNLEQLKSLREKVNWNNAKDRLEFLRDSFHPLIFDWMHEGQLPNLRDIFRLKEIDLLIEDEMVDRDIIMYYGSLIDFLINTGYRDEPDVDEDGKPLLLRTTAVHRAFRRKNFAEIDLLFQIYNRFDVNYTDEFGLTHFHVACYFGKHEVVKNFLELGQDPNILLPETGDSPLHLAQEFGSQDEIELLLRYGADPNWANKSGLTPLHLINEDLTAEVFFKINDDRCQPLQVDARDEDGNRPLHFAVGRRNDKFIELLLRNGANPNLANKDGMTPLHVLSEGNHLAIIKLFFKINDELKQPVHIHARDKLGRTSLQWAVANFSSSCIDVLLDRGADLSSFVFPSASDFDEFFEENCGGGKYELSFRETSGALVAVERLENRGYELNRSDALTFMTFLVKHGAFKKSSNIDEFKYENETLLIVRCDDDNDDEDEEIEFLTDVLPTTPQCLGLDAANNESLRQHMRSRGRSDKPRGISHSIANIIDAIVRCVDSCCTRWRRRWRTFHCVRLRDWTLPHKVQERIISAAAQQQMQGVSRAAGPAPASST</sequence>
<dbReference type="PROSITE" id="PS50088">
    <property type="entry name" value="ANK_REPEAT"/>
    <property type="match status" value="2"/>
</dbReference>
<feature type="compositionally biased region" description="Polar residues" evidence="4">
    <location>
        <begin position="1"/>
        <end position="10"/>
    </location>
</feature>
<dbReference type="OrthoDB" id="20872at2759"/>
<evidence type="ECO:0000256" key="2">
    <source>
        <dbReference type="ARBA" id="ARBA00023043"/>
    </source>
</evidence>
<dbReference type="PANTHER" id="PTHR24198">
    <property type="entry name" value="ANKYRIN REPEAT AND PROTEIN KINASE DOMAIN-CONTAINING PROTEIN"/>
    <property type="match status" value="1"/>
</dbReference>
<dbReference type="PROSITE" id="PS50297">
    <property type="entry name" value="ANK_REP_REGION"/>
    <property type="match status" value="2"/>
</dbReference>
<dbReference type="PANTHER" id="PTHR24198:SF165">
    <property type="entry name" value="ANKYRIN REPEAT-CONTAINING PROTEIN-RELATED"/>
    <property type="match status" value="1"/>
</dbReference>
<feature type="repeat" description="ANK" evidence="3">
    <location>
        <begin position="201"/>
        <end position="233"/>
    </location>
</feature>
<keyword evidence="2 3" id="KW-0040">ANK repeat</keyword>
<dbReference type="AlphaFoldDB" id="A0A6H5ISZ4"/>
<protein>
    <submittedName>
        <fullName evidence="5">Uncharacterized protein</fullName>
    </submittedName>
</protein>
<dbReference type="EMBL" id="CADCXV010000924">
    <property type="protein sequence ID" value="CAB0038758.1"/>
    <property type="molecule type" value="Genomic_DNA"/>
</dbReference>
<dbReference type="InterPro" id="IPR036770">
    <property type="entry name" value="Ankyrin_rpt-contain_sf"/>
</dbReference>
<evidence type="ECO:0000256" key="4">
    <source>
        <dbReference type="SAM" id="MobiDB-lite"/>
    </source>
</evidence>
<evidence type="ECO:0000256" key="1">
    <source>
        <dbReference type="ARBA" id="ARBA00022737"/>
    </source>
</evidence>
<organism evidence="5 6">
    <name type="scientific">Trichogramma brassicae</name>
    <dbReference type="NCBI Taxonomy" id="86971"/>
    <lineage>
        <taxon>Eukaryota</taxon>
        <taxon>Metazoa</taxon>
        <taxon>Ecdysozoa</taxon>
        <taxon>Arthropoda</taxon>
        <taxon>Hexapoda</taxon>
        <taxon>Insecta</taxon>
        <taxon>Pterygota</taxon>
        <taxon>Neoptera</taxon>
        <taxon>Endopterygota</taxon>
        <taxon>Hymenoptera</taxon>
        <taxon>Apocrita</taxon>
        <taxon>Proctotrupomorpha</taxon>
        <taxon>Chalcidoidea</taxon>
        <taxon>Trichogrammatidae</taxon>
        <taxon>Trichogramma</taxon>
    </lineage>
</organism>
<evidence type="ECO:0000313" key="5">
    <source>
        <dbReference type="EMBL" id="CAB0038758.1"/>
    </source>
</evidence>
<dbReference type="GO" id="GO:0005737">
    <property type="term" value="C:cytoplasm"/>
    <property type="evidence" value="ECO:0007669"/>
    <property type="project" value="TreeGrafter"/>
</dbReference>
<evidence type="ECO:0000256" key="3">
    <source>
        <dbReference type="PROSITE-ProRule" id="PRU00023"/>
    </source>
</evidence>
<reference evidence="5 6" key="1">
    <citation type="submission" date="2020-02" db="EMBL/GenBank/DDBJ databases">
        <authorList>
            <person name="Ferguson B K."/>
        </authorList>
    </citation>
    <scope>NUCLEOTIDE SEQUENCE [LARGE SCALE GENOMIC DNA]</scope>
</reference>
<dbReference type="Gene3D" id="1.25.40.20">
    <property type="entry name" value="Ankyrin repeat-containing domain"/>
    <property type="match status" value="2"/>
</dbReference>